<dbReference type="InterPro" id="IPR011483">
    <property type="entry name" value="Sde182_NH-like"/>
</dbReference>
<evidence type="ECO:0000259" key="2">
    <source>
        <dbReference type="Pfam" id="PF16586"/>
    </source>
</evidence>
<feature type="domain" description="Cellulose-binding Sde182 nucleoside hydrolase-like" evidence="1">
    <location>
        <begin position="46"/>
        <end position="288"/>
    </location>
</feature>
<evidence type="ECO:0000259" key="1">
    <source>
        <dbReference type="Pfam" id="PF07632"/>
    </source>
</evidence>
<dbReference type="InterPro" id="IPR032260">
    <property type="entry name" value="DUF5060"/>
</dbReference>
<dbReference type="SUPFAM" id="SSF53590">
    <property type="entry name" value="Nucleoside hydrolase"/>
    <property type="match status" value="1"/>
</dbReference>
<dbReference type="OrthoDB" id="253051at2"/>
<feature type="domain" description="DUF5060" evidence="2">
    <location>
        <begin position="309"/>
        <end position="371"/>
    </location>
</feature>
<dbReference type="InterPro" id="IPR036452">
    <property type="entry name" value="Ribo_hydro-like"/>
</dbReference>
<dbReference type="EMBL" id="CP032050">
    <property type="protein sequence ID" value="AYN66321.1"/>
    <property type="molecule type" value="Genomic_DNA"/>
</dbReference>
<protein>
    <submittedName>
        <fullName evidence="3">DUF1593 domain-containing protein</fullName>
    </submittedName>
</protein>
<gene>
    <name evidence="3" type="ORF">D1013_02430</name>
</gene>
<dbReference type="Proteomes" id="UP000276309">
    <property type="component" value="Chromosome"/>
</dbReference>
<name>A0A3G2L268_9FLAO</name>
<dbReference type="AlphaFoldDB" id="A0A3G2L268"/>
<dbReference type="Pfam" id="PF07632">
    <property type="entry name" value="Sde182_NH-like"/>
    <property type="match status" value="1"/>
</dbReference>
<keyword evidence="4" id="KW-1185">Reference proteome</keyword>
<dbReference type="Pfam" id="PF16586">
    <property type="entry name" value="DUF5060"/>
    <property type="match status" value="1"/>
</dbReference>
<evidence type="ECO:0000313" key="3">
    <source>
        <dbReference type="EMBL" id="AYN66321.1"/>
    </source>
</evidence>
<proteinExistence type="predicted"/>
<evidence type="ECO:0000313" key="4">
    <source>
        <dbReference type="Proteomes" id="UP000276309"/>
    </source>
</evidence>
<dbReference type="Gene3D" id="3.90.245.10">
    <property type="entry name" value="Ribonucleoside hydrolase-like"/>
    <property type="match status" value="1"/>
</dbReference>
<accession>A0A3G2L268</accession>
<dbReference type="KEGG" id="emar:D1013_02430"/>
<organism evidence="3 4">
    <name type="scientific">Euzebyella marina</name>
    <dbReference type="NCBI Taxonomy" id="1761453"/>
    <lineage>
        <taxon>Bacteria</taxon>
        <taxon>Pseudomonadati</taxon>
        <taxon>Bacteroidota</taxon>
        <taxon>Flavobacteriia</taxon>
        <taxon>Flavobacteriales</taxon>
        <taxon>Flavobacteriaceae</taxon>
        <taxon>Euzebyella</taxon>
    </lineage>
</organism>
<dbReference type="GO" id="GO:0016799">
    <property type="term" value="F:hydrolase activity, hydrolyzing N-glycosyl compounds"/>
    <property type="evidence" value="ECO:0007669"/>
    <property type="project" value="InterPro"/>
</dbReference>
<reference evidence="3 4" key="1">
    <citation type="submission" date="2018-08" db="EMBL/GenBank/DDBJ databases">
        <title>The reduced genetic potential of extracellular carbohydrate catabolism in Euzebyella marina RN62, a Flavobacteriia bacterium isolated from the hadal water.</title>
        <authorList>
            <person name="Xue C."/>
        </authorList>
    </citation>
    <scope>NUCLEOTIDE SEQUENCE [LARGE SCALE GENOMIC DNA]</scope>
    <source>
        <strain evidence="3 4">RN62</strain>
    </source>
</reference>
<sequence length="442" mass="50567">MSLPLLLRTVQTFIKSPLFIFYVAICFPIISFQGCTEPPTKKELPRILISSDIGGTDPDDFQSMIHLLMYANEVSIEGLVSSPYGPGRKKDFLDIIDLYEKDLPKLKKHSESFPHPDSLRNITKQGETELAPFKGFREATEGSDWIIKCAKKDDDQPLWVLVWGGLEDVAQALHDAPEIKERIKVYWIGGPNKKWGAYAYSYIAENHPDLWMIEANATYRGWFMDEDSPEDISSKNFYKNYIKGKGHMGKDFVNYYNGEIKMGDTPSLAYILNGDPNDPTGESWGGSFEPINRSSRAVFNEISAKTDTIAAYDIIEWHFKGPEKEVPQDSVCFQFEIWEQVWNGYYLGNGTYGARYSPKKPETGTFRTTSNISELDGLTGSYTSITPWPHRPSKTDFQLGPNWYGDKKDPEQFIDVQQGAKTVAKHRKAFLMDWAERWKWFE</sequence>